<dbReference type="PANTHER" id="PTHR44591:SF3">
    <property type="entry name" value="RESPONSE REGULATORY DOMAIN-CONTAINING PROTEIN"/>
    <property type="match status" value="1"/>
</dbReference>
<reference evidence="3" key="1">
    <citation type="submission" date="2018-05" db="EMBL/GenBank/DDBJ databases">
        <authorList>
            <person name="Lanie J.A."/>
            <person name="Ng W.-L."/>
            <person name="Kazmierczak K.M."/>
            <person name="Andrzejewski T.M."/>
            <person name="Davidsen T.M."/>
            <person name="Wayne K.J."/>
            <person name="Tettelin H."/>
            <person name="Glass J.I."/>
            <person name="Rusch D."/>
            <person name="Podicherti R."/>
            <person name="Tsui H.-C.T."/>
            <person name="Winkler M.E."/>
        </authorList>
    </citation>
    <scope>NUCLEOTIDE SEQUENCE</scope>
</reference>
<accession>A0A381YLU1</accession>
<dbReference type="GO" id="GO:0000160">
    <property type="term" value="P:phosphorelay signal transduction system"/>
    <property type="evidence" value="ECO:0007669"/>
    <property type="project" value="InterPro"/>
</dbReference>
<gene>
    <name evidence="3" type="ORF">METZ01_LOCUS130794</name>
</gene>
<dbReference type="SMART" id="SM00448">
    <property type="entry name" value="REC"/>
    <property type="match status" value="1"/>
</dbReference>
<dbReference type="Gene3D" id="3.40.720.10">
    <property type="entry name" value="Alkaline Phosphatase, subunit A"/>
    <property type="match status" value="1"/>
</dbReference>
<dbReference type="InterPro" id="IPR017850">
    <property type="entry name" value="Alkaline_phosphatase_core_sf"/>
</dbReference>
<dbReference type="InterPro" id="IPR001789">
    <property type="entry name" value="Sig_transdc_resp-reg_receiver"/>
</dbReference>
<organism evidence="3">
    <name type="scientific">marine metagenome</name>
    <dbReference type="NCBI Taxonomy" id="408172"/>
    <lineage>
        <taxon>unclassified sequences</taxon>
        <taxon>metagenomes</taxon>
        <taxon>ecological metagenomes</taxon>
    </lineage>
</organism>
<name>A0A381YLU1_9ZZZZ</name>
<dbReference type="InterPro" id="IPR050595">
    <property type="entry name" value="Bact_response_regulator"/>
</dbReference>
<proteinExistence type="predicted"/>
<dbReference type="InterPro" id="IPR011006">
    <property type="entry name" value="CheY-like_superfamily"/>
</dbReference>
<dbReference type="SUPFAM" id="SSF53649">
    <property type="entry name" value="Alkaline phosphatase-like"/>
    <property type="match status" value="1"/>
</dbReference>
<dbReference type="EMBL" id="UINC01018534">
    <property type="protein sequence ID" value="SVA77940.1"/>
    <property type="molecule type" value="Genomic_DNA"/>
</dbReference>
<dbReference type="Gene3D" id="3.40.50.2300">
    <property type="match status" value="1"/>
</dbReference>
<evidence type="ECO:0000313" key="3">
    <source>
        <dbReference type="EMBL" id="SVA77940.1"/>
    </source>
</evidence>
<dbReference type="AlphaFoldDB" id="A0A381YLU1"/>
<dbReference type="PROSITE" id="PS50110">
    <property type="entry name" value="RESPONSE_REGULATORY"/>
    <property type="match status" value="1"/>
</dbReference>
<sequence>MLKPHILYLENKGYEVTPVKTGEDAIHFCDEQNIDLVLLDEMMTGLDGLTTLKNIKDKHSTLPVIMITKNEEEWLMEEAIAAQITNYLTKPVNPSQILIACKNVLESRKIQSDRVAKDYLQSFQKIAENIEDAHSIDDWYEIMDDLTDWSVKFDNLGDQGLGQLLDEQWKEANQQFTKFIEAHYENWLHSDNKPLMSPEIIPTHIQGKLQNDEKIVLIIIDCLRADQLKAMTSLLAQIFHIDTKYYLSILPTATPYSRNAIFSGYYPNELQNEYGELWQKMWQDEHSMNRFENQFLRDQLNRLGLESKSIHYHKVITYEEGNKLETRIGEFKEVDLLAIVINFVDILGHSRSESNILQEMVPDESAYRKAVCSWLENAWLLNVLEEISNWGHTVFLTSDHGSTRVTKPVQIKGDRQTSTGIRFKYGQNIKMPEKSGITIPNPEKYFLPKHDLNTNYLIAKSGNFLIYPNEYHKFANHYNNSFQHGGISLEEMVVPIAELKGKNG</sequence>
<feature type="domain" description="Response regulatory" evidence="2">
    <location>
        <begin position="1"/>
        <end position="105"/>
    </location>
</feature>
<dbReference type="SUPFAM" id="SSF52172">
    <property type="entry name" value="CheY-like"/>
    <property type="match status" value="1"/>
</dbReference>
<dbReference type="Pfam" id="PF00072">
    <property type="entry name" value="Response_reg"/>
    <property type="match status" value="1"/>
</dbReference>
<evidence type="ECO:0000259" key="2">
    <source>
        <dbReference type="PROSITE" id="PS50110"/>
    </source>
</evidence>
<dbReference type="PANTHER" id="PTHR44591">
    <property type="entry name" value="STRESS RESPONSE REGULATOR PROTEIN 1"/>
    <property type="match status" value="1"/>
</dbReference>
<dbReference type="Pfam" id="PF08665">
    <property type="entry name" value="PglZ"/>
    <property type="match status" value="1"/>
</dbReference>
<evidence type="ECO:0000256" key="1">
    <source>
        <dbReference type="ARBA" id="ARBA00022553"/>
    </source>
</evidence>
<keyword evidence="1" id="KW-0597">Phosphoprotein</keyword>
<protein>
    <recommendedName>
        <fullName evidence="2">Response regulatory domain-containing protein</fullName>
    </recommendedName>
</protein>